<evidence type="ECO:0000256" key="1">
    <source>
        <dbReference type="SAM" id="MobiDB-lite"/>
    </source>
</evidence>
<feature type="region of interest" description="Disordered" evidence="1">
    <location>
        <begin position="172"/>
        <end position="198"/>
    </location>
</feature>
<evidence type="ECO:0000256" key="2">
    <source>
        <dbReference type="SAM" id="Phobius"/>
    </source>
</evidence>
<dbReference type="PANTHER" id="PTHR24067">
    <property type="entry name" value="UBIQUITIN-CONJUGATING ENZYME E2"/>
    <property type="match status" value="1"/>
</dbReference>
<reference evidence="4 5" key="1">
    <citation type="submission" date="2023-03" db="EMBL/GenBank/DDBJ databases">
        <title>WGS of Gossypium arboreum.</title>
        <authorList>
            <person name="Yu D."/>
        </authorList>
    </citation>
    <scope>NUCLEOTIDE SEQUENCE [LARGE SCALE GENOMIC DNA]</scope>
    <source>
        <tissue evidence="4">Leaf</tissue>
    </source>
</reference>
<comment type="caution">
    <text evidence="4">The sequence shown here is derived from an EMBL/GenBank/DDBJ whole genome shotgun (WGS) entry which is preliminary data.</text>
</comment>
<feature type="domain" description="UBC core" evidence="3">
    <location>
        <begin position="11"/>
        <end position="166"/>
    </location>
</feature>
<organism evidence="4 5">
    <name type="scientific">Gossypium arboreum</name>
    <name type="common">Tree cotton</name>
    <name type="synonym">Gossypium nanking</name>
    <dbReference type="NCBI Taxonomy" id="29729"/>
    <lineage>
        <taxon>Eukaryota</taxon>
        <taxon>Viridiplantae</taxon>
        <taxon>Streptophyta</taxon>
        <taxon>Embryophyta</taxon>
        <taxon>Tracheophyta</taxon>
        <taxon>Spermatophyta</taxon>
        <taxon>Magnoliopsida</taxon>
        <taxon>eudicotyledons</taxon>
        <taxon>Gunneridae</taxon>
        <taxon>Pentapetalae</taxon>
        <taxon>rosids</taxon>
        <taxon>malvids</taxon>
        <taxon>Malvales</taxon>
        <taxon>Malvaceae</taxon>
        <taxon>Malvoideae</taxon>
        <taxon>Gossypium</taxon>
    </lineage>
</organism>
<dbReference type="PROSITE" id="PS50127">
    <property type="entry name" value="UBC_2"/>
    <property type="match status" value="1"/>
</dbReference>
<dbReference type="InterPro" id="IPR000608">
    <property type="entry name" value="UBC"/>
</dbReference>
<dbReference type="SUPFAM" id="SSF54495">
    <property type="entry name" value="UBC-like"/>
    <property type="match status" value="1"/>
</dbReference>
<keyword evidence="2" id="KW-0472">Membrane</keyword>
<sequence length="364" mass="40675">MAEDKYNLKNPAVKRILQEVKEMQSNPSDDFTSLPLEENIFEWQFAIRGPRDSEFEGGIYHGRIQLPAEYPFKPPSFMLLTPNGRFETQTKICLSISNHHPEHWQPSWSVRTALVALIAFMPTNPNGALGSLDYKKEERRALAIKSRESPPKYGNPDRQKLIDEIHEYMLSKTPPVPQLSPSQALEEHPTNSDGEAQANQKDSVTMVAGNGLPNPVVGDRAVEEEPLVLANANPGTAVMGVRAAREIPAEESSNQPLQRPEMRVQRSADDRLFTWAAVGLTIAILVLLFKKFMKSSGHGAVFMDDVLFQLSKYDGFSSLRSYALIDVEKHDAISSGVFSSLAQRNATMDEKLRLVEMIMAGLVW</sequence>
<dbReference type="Gene3D" id="3.10.110.10">
    <property type="entry name" value="Ubiquitin Conjugating Enzyme"/>
    <property type="match status" value="1"/>
</dbReference>
<feature type="transmembrane region" description="Helical" evidence="2">
    <location>
        <begin position="272"/>
        <end position="289"/>
    </location>
</feature>
<keyword evidence="2" id="KW-0812">Transmembrane</keyword>
<dbReference type="InterPro" id="IPR016135">
    <property type="entry name" value="UBQ-conjugating_enzyme/RWD"/>
</dbReference>
<accession>A0ABR0NKW1</accession>
<dbReference type="EMBL" id="JARKNE010000010">
    <property type="protein sequence ID" value="KAK5794583.1"/>
    <property type="molecule type" value="Genomic_DNA"/>
</dbReference>
<proteinExistence type="predicted"/>
<dbReference type="Pfam" id="PF00179">
    <property type="entry name" value="UQ_con"/>
    <property type="match status" value="1"/>
</dbReference>
<keyword evidence="2" id="KW-1133">Transmembrane helix</keyword>
<dbReference type="SMART" id="SM00212">
    <property type="entry name" value="UBCc"/>
    <property type="match status" value="1"/>
</dbReference>
<evidence type="ECO:0000259" key="3">
    <source>
        <dbReference type="PROSITE" id="PS50127"/>
    </source>
</evidence>
<gene>
    <name evidence="4" type="ORF">PVK06_035822</name>
</gene>
<keyword evidence="5" id="KW-1185">Reference proteome</keyword>
<dbReference type="CDD" id="cd23799">
    <property type="entry name" value="UBCc_UBE2J"/>
    <property type="match status" value="1"/>
</dbReference>
<protein>
    <recommendedName>
        <fullName evidence="3">UBC core domain-containing protein</fullName>
    </recommendedName>
</protein>
<dbReference type="InterPro" id="IPR050113">
    <property type="entry name" value="Ub_conjugating_enzyme"/>
</dbReference>
<name>A0ABR0NKW1_GOSAR</name>
<dbReference type="Proteomes" id="UP001358586">
    <property type="component" value="Chromosome 10"/>
</dbReference>
<evidence type="ECO:0000313" key="4">
    <source>
        <dbReference type="EMBL" id="KAK5794583.1"/>
    </source>
</evidence>
<evidence type="ECO:0000313" key="5">
    <source>
        <dbReference type="Proteomes" id="UP001358586"/>
    </source>
</evidence>